<name>A0A383DF71_9ZZZZ</name>
<gene>
    <name evidence="4" type="ORF">METZ01_LOCUS495817</name>
</gene>
<proteinExistence type="predicted"/>
<dbReference type="SUPFAM" id="SSF53927">
    <property type="entry name" value="Cytidine deaminase-like"/>
    <property type="match status" value="1"/>
</dbReference>
<dbReference type="CDD" id="cd01285">
    <property type="entry name" value="nucleoside_deaminase"/>
    <property type="match status" value="1"/>
</dbReference>
<reference evidence="4" key="1">
    <citation type="submission" date="2018-05" db="EMBL/GenBank/DDBJ databases">
        <authorList>
            <person name="Lanie J.A."/>
            <person name="Ng W.-L."/>
            <person name="Kazmierczak K.M."/>
            <person name="Andrzejewski T.M."/>
            <person name="Davidsen T.M."/>
            <person name="Wayne K.J."/>
            <person name="Tettelin H."/>
            <person name="Glass J.I."/>
            <person name="Rusch D."/>
            <person name="Podicherti R."/>
            <person name="Tsui H.-C.T."/>
            <person name="Winkler M.E."/>
        </authorList>
    </citation>
    <scope>NUCLEOTIDE SEQUENCE</scope>
</reference>
<accession>A0A383DF71</accession>
<dbReference type="InterPro" id="IPR002125">
    <property type="entry name" value="CMP_dCMP_dom"/>
</dbReference>
<dbReference type="PANTHER" id="PTHR11079:SF202">
    <property type="entry name" value="TRNA-SPECIFIC ADENOSINE DEAMINASE"/>
    <property type="match status" value="1"/>
</dbReference>
<dbReference type="InterPro" id="IPR058535">
    <property type="entry name" value="MafB19-deam"/>
</dbReference>
<evidence type="ECO:0000259" key="3">
    <source>
        <dbReference type="PROSITE" id="PS51747"/>
    </source>
</evidence>
<dbReference type="GO" id="GO:0052717">
    <property type="term" value="F:tRNA-specific adenosine-34 deaminase activity"/>
    <property type="evidence" value="ECO:0007669"/>
    <property type="project" value="UniProtKB-EC"/>
</dbReference>
<dbReference type="GO" id="GO:0008270">
    <property type="term" value="F:zinc ion binding"/>
    <property type="evidence" value="ECO:0007669"/>
    <property type="project" value="InterPro"/>
</dbReference>
<protein>
    <recommendedName>
        <fullName evidence="3">CMP/dCMP-type deaminase domain-containing protein</fullName>
    </recommendedName>
</protein>
<dbReference type="PROSITE" id="PS51747">
    <property type="entry name" value="CYT_DCMP_DEAMINASES_2"/>
    <property type="match status" value="1"/>
</dbReference>
<evidence type="ECO:0000256" key="1">
    <source>
        <dbReference type="ARBA" id="ARBA00022723"/>
    </source>
</evidence>
<dbReference type="Pfam" id="PF14437">
    <property type="entry name" value="MafB19-deam"/>
    <property type="match status" value="1"/>
</dbReference>
<sequence>DPTAHAEIIAITQACRFIGDWRLTDARLFVTKEPCPMCAGAILSARLDHVAYGAPDPAMGGLGGAIDVNAMPRANHRTEVAPGLLGEECLALIKSFFKAARGGKTPAKPT</sequence>
<dbReference type="Gene3D" id="3.40.140.10">
    <property type="entry name" value="Cytidine Deaminase, domain 2"/>
    <property type="match status" value="1"/>
</dbReference>
<dbReference type="AlphaFoldDB" id="A0A383DF71"/>
<feature type="domain" description="CMP/dCMP-type deaminase" evidence="3">
    <location>
        <begin position="1"/>
        <end position="65"/>
    </location>
</feature>
<evidence type="ECO:0000313" key="4">
    <source>
        <dbReference type="EMBL" id="SVE42963.1"/>
    </source>
</evidence>
<dbReference type="EMBL" id="UINC01216712">
    <property type="protein sequence ID" value="SVE42963.1"/>
    <property type="molecule type" value="Genomic_DNA"/>
</dbReference>
<evidence type="ECO:0000256" key="2">
    <source>
        <dbReference type="ARBA" id="ARBA00022833"/>
    </source>
</evidence>
<feature type="non-terminal residue" evidence="4">
    <location>
        <position position="1"/>
    </location>
</feature>
<dbReference type="InterPro" id="IPR016193">
    <property type="entry name" value="Cytidine_deaminase-like"/>
</dbReference>
<dbReference type="GO" id="GO:0002100">
    <property type="term" value="P:tRNA wobble adenosine to inosine editing"/>
    <property type="evidence" value="ECO:0007669"/>
    <property type="project" value="InterPro"/>
</dbReference>
<keyword evidence="1" id="KW-0479">Metal-binding</keyword>
<dbReference type="InterPro" id="IPR016192">
    <property type="entry name" value="APOBEC/CMP_deaminase_Zn-bd"/>
</dbReference>
<dbReference type="PANTHER" id="PTHR11079">
    <property type="entry name" value="CYTOSINE DEAMINASE FAMILY MEMBER"/>
    <property type="match status" value="1"/>
</dbReference>
<organism evidence="4">
    <name type="scientific">marine metagenome</name>
    <dbReference type="NCBI Taxonomy" id="408172"/>
    <lineage>
        <taxon>unclassified sequences</taxon>
        <taxon>metagenomes</taxon>
        <taxon>ecological metagenomes</taxon>
    </lineage>
</organism>
<dbReference type="PROSITE" id="PS00903">
    <property type="entry name" value="CYT_DCMP_DEAMINASES_1"/>
    <property type="match status" value="1"/>
</dbReference>
<keyword evidence="2" id="KW-0862">Zinc</keyword>